<evidence type="ECO:0000256" key="7">
    <source>
        <dbReference type="ARBA" id="ARBA00023136"/>
    </source>
</evidence>
<accession>A0A3M7EH80</accession>
<evidence type="ECO:0000256" key="1">
    <source>
        <dbReference type="ARBA" id="ARBA00004477"/>
    </source>
</evidence>
<dbReference type="VEuPathDB" id="FungiDB:BTJ68_13363"/>
<keyword evidence="3" id="KW-0337">GPI-anchor biosynthesis</keyword>
<keyword evidence="7 8" id="KW-0472">Membrane</keyword>
<proteinExistence type="predicted"/>
<keyword evidence="4 8" id="KW-0812">Transmembrane</keyword>
<evidence type="ECO:0000256" key="2">
    <source>
        <dbReference type="ARBA" id="ARBA00004687"/>
    </source>
</evidence>
<dbReference type="GO" id="GO:0005789">
    <property type="term" value="C:endoplasmic reticulum membrane"/>
    <property type="evidence" value="ECO:0007669"/>
    <property type="project" value="UniProtKB-SubCell"/>
</dbReference>
<feature type="transmembrane region" description="Helical" evidence="8">
    <location>
        <begin position="172"/>
        <end position="193"/>
    </location>
</feature>
<evidence type="ECO:0000256" key="6">
    <source>
        <dbReference type="ARBA" id="ARBA00022989"/>
    </source>
</evidence>
<evidence type="ECO:0000256" key="3">
    <source>
        <dbReference type="ARBA" id="ARBA00022502"/>
    </source>
</evidence>
<dbReference type="InterPro" id="IPR009580">
    <property type="entry name" value="GPI_biosynthesis_protein_Pig-F"/>
</dbReference>
<evidence type="ECO:0000256" key="4">
    <source>
        <dbReference type="ARBA" id="ARBA00022692"/>
    </source>
</evidence>
<evidence type="ECO:0008006" key="11">
    <source>
        <dbReference type="Google" id="ProtNLM"/>
    </source>
</evidence>
<feature type="transmembrane region" description="Helical" evidence="8">
    <location>
        <begin position="246"/>
        <end position="266"/>
    </location>
</feature>
<dbReference type="Pfam" id="PF06699">
    <property type="entry name" value="PIG-F"/>
    <property type="match status" value="1"/>
</dbReference>
<dbReference type="OrthoDB" id="17366at2759"/>
<sequence length="274" mass="29641">MSTFLYLHPLTLLGTYLDLVIISPPISFPPTAMASAPQSAVPAFASPPSKPVEILSSQTSQLYSNLHPILLSSILAFSFKTLVHDPVNTLLGLAPTIAILQALYCVICLPSTGQTPPPVRKPGEKKKPQKAGQDIWAKIVPAFLSLTLTLFLSAPLFFLLAILFGAPLTSHLLHTLFLALHLALLTTPQLYYAHGLEAPKWMHLVSLQLPVDEVLGMSLGACVGAWAGAIPIPLDWDREWQKWPVTVVVGMYGGAVLGKLLGGWVFKGRKIKMV</sequence>
<evidence type="ECO:0000313" key="10">
    <source>
        <dbReference type="Proteomes" id="UP000269276"/>
    </source>
</evidence>
<dbReference type="UniPathway" id="UPA00196"/>
<reference evidence="9 10" key="1">
    <citation type="journal article" date="2018" name="BMC Genomics">
        <title>Genomic evidence for intraspecific hybridization in a clonal and extremely halotolerant yeast.</title>
        <authorList>
            <person name="Gostincar C."/>
            <person name="Stajich J.E."/>
            <person name="Zupancic J."/>
            <person name="Zalar P."/>
            <person name="Gunde-Cimerman N."/>
        </authorList>
    </citation>
    <scope>NUCLEOTIDE SEQUENCE [LARGE SCALE GENOMIC DNA]</scope>
    <source>
        <strain evidence="9 10">EXF-2682</strain>
    </source>
</reference>
<dbReference type="AlphaFoldDB" id="A0A3M7EH80"/>
<evidence type="ECO:0000313" key="9">
    <source>
        <dbReference type="EMBL" id="RMY75969.1"/>
    </source>
</evidence>
<comment type="caution">
    <text evidence="9">The sequence shown here is derived from an EMBL/GenBank/DDBJ whole genome shotgun (WGS) entry which is preliminary data.</text>
</comment>
<keyword evidence="6 8" id="KW-1133">Transmembrane helix</keyword>
<organism evidence="9 10">
    <name type="scientific">Hortaea werneckii</name>
    <name type="common">Black yeast</name>
    <name type="synonym">Cladosporium werneckii</name>
    <dbReference type="NCBI Taxonomy" id="91943"/>
    <lineage>
        <taxon>Eukaryota</taxon>
        <taxon>Fungi</taxon>
        <taxon>Dikarya</taxon>
        <taxon>Ascomycota</taxon>
        <taxon>Pezizomycotina</taxon>
        <taxon>Dothideomycetes</taxon>
        <taxon>Dothideomycetidae</taxon>
        <taxon>Mycosphaerellales</taxon>
        <taxon>Teratosphaeriaceae</taxon>
        <taxon>Hortaea</taxon>
    </lineage>
</organism>
<dbReference type="Proteomes" id="UP000269276">
    <property type="component" value="Unassembled WGS sequence"/>
</dbReference>
<evidence type="ECO:0000256" key="8">
    <source>
        <dbReference type="SAM" id="Phobius"/>
    </source>
</evidence>
<feature type="transmembrane region" description="Helical" evidence="8">
    <location>
        <begin position="135"/>
        <end position="166"/>
    </location>
</feature>
<gene>
    <name evidence="9" type="ORF">D0863_02257</name>
</gene>
<keyword evidence="5" id="KW-0256">Endoplasmic reticulum</keyword>
<comment type="pathway">
    <text evidence="2">Glycolipid biosynthesis; glycosylphosphatidylinositol-anchor biosynthesis.</text>
</comment>
<feature type="transmembrane region" description="Helical" evidence="8">
    <location>
        <begin position="214"/>
        <end position="234"/>
    </location>
</feature>
<comment type="subcellular location">
    <subcellularLocation>
        <location evidence="1">Endoplasmic reticulum membrane</location>
        <topology evidence="1">Multi-pass membrane protein</topology>
    </subcellularLocation>
</comment>
<dbReference type="GO" id="GO:0006506">
    <property type="term" value="P:GPI anchor biosynthetic process"/>
    <property type="evidence" value="ECO:0007669"/>
    <property type="project" value="UniProtKB-UniPathway"/>
</dbReference>
<protein>
    <recommendedName>
        <fullName evidence="11">Glycosylphosphatidylinositol anchor biosynthesis protein 11</fullName>
    </recommendedName>
</protein>
<name>A0A3M7EH80_HORWE</name>
<dbReference type="EMBL" id="QWIP01000047">
    <property type="protein sequence ID" value="RMY75969.1"/>
    <property type="molecule type" value="Genomic_DNA"/>
</dbReference>
<evidence type="ECO:0000256" key="5">
    <source>
        <dbReference type="ARBA" id="ARBA00022824"/>
    </source>
</evidence>